<evidence type="ECO:0000256" key="8">
    <source>
        <dbReference type="SAM" id="MobiDB-lite"/>
    </source>
</evidence>
<organism evidence="10 11">
    <name type="scientific">Dendrothele bispora (strain CBS 962.96)</name>
    <dbReference type="NCBI Taxonomy" id="1314807"/>
    <lineage>
        <taxon>Eukaryota</taxon>
        <taxon>Fungi</taxon>
        <taxon>Dikarya</taxon>
        <taxon>Basidiomycota</taxon>
        <taxon>Agaricomycotina</taxon>
        <taxon>Agaricomycetes</taxon>
        <taxon>Agaricomycetidae</taxon>
        <taxon>Agaricales</taxon>
        <taxon>Agaricales incertae sedis</taxon>
        <taxon>Dendrothele</taxon>
    </lineage>
</organism>
<evidence type="ECO:0000313" key="10">
    <source>
        <dbReference type="EMBL" id="THU98648.1"/>
    </source>
</evidence>
<accession>A0A4S8M9S1</accession>
<dbReference type="AlphaFoldDB" id="A0A4S8M9S1"/>
<dbReference type="OrthoDB" id="654211at2759"/>
<feature type="region of interest" description="Disordered" evidence="8">
    <location>
        <begin position="99"/>
        <end position="202"/>
    </location>
</feature>
<name>A0A4S8M9S1_DENBC</name>
<feature type="compositionally biased region" description="Polar residues" evidence="8">
    <location>
        <begin position="153"/>
        <end position="181"/>
    </location>
</feature>
<evidence type="ECO:0000256" key="2">
    <source>
        <dbReference type="ARBA" id="ARBA00022723"/>
    </source>
</evidence>
<dbReference type="Pfam" id="PF00096">
    <property type="entry name" value="zf-C2H2"/>
    <property type="match status" value="1"/>
</dbReference>
<keyword evidence="6" id="KW-0539">Nucleus</keyword>
<dbReference type="InterPro" id="IPR050888">
    <property type="entry name" value="ZnF_C2H2-type_TF"/>
</dbReference>
<feature type="compositionally biased region" description="Polar residues" evidence="8">
    <location>
        <begin position="336"/>
        <end position="353"/>
    </location>
</feature>
<dbReference type="InterPro" id="IPR013087">
    <property type="entry name" value="Znf_C2H2_type"/>
</dbReference>
<evidence type="ECO:0000256" key="7">
    <source>
        <dbReference type="PROSITE-ProRule" id="PRU00042"/>
    </source>
</evidence>
<keyword evidence="11" id="KW-1185">Reference proteome</keyword>
<feature type="domain" description="C2H2-type" evidence="9">
    <location>
        <begin position="25"/>
        <end position="52"/>
    </location>
</feature>
<feature type="compositionally biased region" description="Polar residues" evidence="8">
    <location>
        <begin position="126"/>
        <end position="135"/>
    </location>
</feature>
<dbReference type="PROSITE" id="PS00028">
    <property type="entry name" value="ZINC_FINGER_C2H2_1"/>
    <property type="match status" value="1"/>
</dbReference>
<sequence>MPRADSPSSTQRASRKHDPAGLGSRTCHVCNRELSRKSDMSRHMKTHLPPEEQEKFAYGCIVPGCRYRSLQKSNADAHIASHTKNKELYKSCPDCEYSTADPGSLSRHRKRKHGYEPAQRFRPQQKFWNPQQVAESTRPDAPNYHGLDDVSPITGTTYSFIPRRSSSPGQTKDVTQASQAANPPRLRPGAENPFVSRGLAPNEAPQFHNATLPMLEFPSTIDCCHSPASSVEEFAIDGVGTISSTSTRKTRVPINRSMYSLSEADFSSVASTSTSRYHDQFEPWTVTSTHNAHSSETVNRHHPGCPKTGCCIHVESRPQLPSIHTLFAVSEKGAYDNNNHPSSSATLSSFRSQ</sequence>
<dbReference type="Gene3D" id="3.30.160.60">
    <property type="entry name" value="Classic Zinc Finger"/>
    <property type="match status" value="1"/>
</dbReference>
<keyword evidence="3" id="KW-0677">Repeat</keyword>
<evidence type="ECO:0000256" key="5">
    <source>
        <dbReference type="ARBA" id="ARBA00022833"/>
    </source>
</evidence>
<proteinExistence type="predicted"/>
<protein>
    <recommendedName>
        <fullName evidence="9">C2H2-type domain-containing protein</fullName>
    </recommendedName>
</protein>
<comment type="subcellular location">
    <subcellularLocation>
        <location evidence="1">Nucleus</location>
    </subcellularLocation>
</comment>
<evidence type="ECO:0000256" key="3">
    <source>
        <dbReference type="ARBA" id="ARBA00022737"/>
    </source>
</evidence>
<dbReference type="PROSITE" id="PS50157">
    <property type="entry name" value="ZINC_FINGER_C2H2_2"/>
    <property type="match status" value="1"/>
</dbReference>
<dbReference type="PANTHER" id="PTHR24406">
    <property type="entry name" value="TRANSCRIPTIONAL REPRESSOR CTCFL-RELATED"/>
    <property type="match status" value="1"/>
</dbReference>
<evidence type="ECO:0000256" key="4">
    <source>
        <dbReference type="ARBA" id="ARBA00022771"/>
    </source>
</evidence>
<dbReference type="SMART" id="SM00355">
    <property type="entry name" value="ZnF_C2H2"/>
    <property type="match status" value="3"/>
</dbReference>
<dbReference type="EMBL" id="ML179133">
    <property type="protein sequence ID" value="THU98648.1"/>
    <property type="molecule type" value="Genomic_DNA"/>
</dbReference>
<feature type="region of interest" description="Disordered" evidence="8">
    <location>
        <begin position="334"/>
        <end position="353"/>
    </location>
</feature>
<reference evidence="10 11" key="1">
    <citation type="journal article" date="2019" name="Nat. Ecol. Evol.">
        <title>Megaphylogeny resolves global patterns of mushroom evolution.</title>
        <authorList>
            <person name="Varga T."/>
            <person name="Krizsan K."/>
            <person name="Foldi C."/>
            <person name="Dima B."/>
            <person name="Sanchez-Garcia M."/>
            <person name="Sanchez-Ramirez S."/>
            <person name="Szollosi G.J."/>
            <person name="Szarkandi J.G."/>
            <person name="Papp V."/>
            <person name="Albert L."/>
            <person name="Andreopoulos W."/>
            <person name="Angelini C."/>
            <person name="Antonin V."/>
            <person name="Barry K.W."/>
            <person name="Bougher N.L."/>
            <person name="Buchanan P."/>
            <person name="Buyck B."/>
            <person name="Bense V."/>
            <person name="Catcheside P."/>
            <person name="Chovatia M."/>
            <person name="Cooper J."/>
            <person name="Damon W."/>
            <person name="Desjardin D."/>
            <person name="Finy P."/>
            <person name="Geml J."/>
            <person name="Haridas S."/>
            <person name="Hughes K."/>
            <person name="Justo A."/>
            <person name="Karasinski D."/>
            <person name="Kautmanova I."/>
            <person name="Kiss B."/>
            <person name="Kocsube S."/>
            <person name="Kotiranta H."/>
            <person name="LaButti K.M."/>
            <person name="Lechner B.E."/>
            <person name="Liimatainen K."/>
            <person name="Lipzen A."/>
            <person name="Lukacs Z."/>
            <person name="Mihaltcheva S."/>
            <person name="Morgado L.N."/>
            <person name="Niskanen T."/>
            <person name="Noordeloos M.E."/>
            <person name="Ohm R.A."/>
            <person name="Ortiz-Santana B."/>
            <person name="Ovrebo C."/>
            <person name="Racz N."/>
            <person name="Riley R."/>
            <person name="Savchenko A."/>
            <person name="Shiryaev A."/>
            <person name="Soop K."/>
            <person name="Spirin V."/>
            <person name="Szebenyi C."/>
            <person name="Tomsovsky M."/>
            <person name="Tulloss R.E."/>
            <person name="Uehling J."/>
            <person name="Grigoriev I.V."/>
            <person name="Vagvolgyi C."/>
            <person name="Papp T."/>
            <person name="Martin F.M."/>
            <person name="Miettinen O."/>
            <person name="Hibbett D.S."/>
            <person name="Nagy L.G."/>
        </authorList>
    </citation>
    <scope>NUCLEOTIDE SEQUENCE [LARGE SCALE GENOMIC DNA]</scope>
    <source>
        <strain evidence="10 11">CBS 962.96</strain>
    </source>
</reference>
<dbReference type="GO" id="GO:0005634">
    <property type="term" value="C:nucleus"/>
    <property type="evidence" value="ECO:0007669"/>
    <property type="project" value="UniProtKB-SubCell"/>
</dbReference>
<feature type="compositionally biased region" description="Polar residues" evidence="8">
    <location>
        <begin position="1"/>
        <end position="12"/>
    </location>
</feature>
<evidence type="ECO:0000256" key="6">
    <source>
        <dbReference type="ARBA" id="ARBA00023242"/>
    </source>
</evidence>
<feature type="region of interest" description="Disordered" evidence="8">
    <location>
        <begin position="1"/>
        <end position="26"/>
    </location>
</feature>
<dbReference type="GO" id="GO:0008270">
    <property type="term" value="F:zinc ion binding"/>
    <property type="evidence" value="ECO:0007669"/>
    <property type="project" value="UniProtKB-KW"/>
</dbReference>
<keyword evidence="2" id="KW-0479">Metal-binding</keyword>
<evidence type="ECO:0000256" key="1">
    <source>
        <dbReference type="ARBA" id="ARBA00004123"/>
    </source>
</evidence>
<gene>
    <name evidence="10" type="ORF">K435DRAFT_964864</name>
</gene>
<dbReference type="Proteomes" id="UP000297245">
    <property type="component" value="Unassembled WGS sequence"/>
</dbReference>
<keyword evidence="4 7" id="KW-0863">Zinc-finger</keyword>
<evidence type="ECO:0000259" key="9">
    <source>
        <dbReference type="PROSITE" id="PS50157"/>
    </source>
</evidence>
<keyword evidence="5" id="KW-0862">Zinc</keyword>
<evidence type="ECO:0000313" key="11">
    <source>
        <dbReference type="Proteomes" id="UP000297245"/>
    </source>
</evidence>